<proteinExistence type="predicted"/>
<organism evidence="1">
    <name type="scientific">marine sediment metagenome</name>
    <dbReference type="NCBI Taxonomy" id="412755"/>
    <lineage>
        <taxon>unclassified sequences</taxon>
        <taxon>metagenomes</taxon>
        <taxon>ecological metagenomes</taxon>
    </lineage>
</organism>
<sequence>MIENRILLSTPTYPYPTLPANDSLTDATGQRFTKGDDIFTLISHTHCYANHILAQNISKPATLLEYPRWKDFIKEVDKGYSIIGISAYPPHLDNVMKMCQYIRETSPDTTIMLGSYAAQAFKAKYDEETQKKYVDYVVKGEGVKFLREFLGEDTNQPIEQKLMPKC</sequence>
<dbReference type="GO" id="GO:0031419">
    <property type="term" value="F:cobalamin binding"/>
    <property type="evidence" value="ECO:0007669"/>
    <property type="project" value="InterPro"/>
</dbReference>
<dbReference type="Gene3D" id="3.40.50.280">
    <property type="entry name" value="Cobalamin-binding domain"/>
    <property type="match status" value="1"/>
</dbReference>
<accession>X1BHL6</accession>
<name>X1BHL6_9ZZZZ</name>
<dbReference type="GO" id="GO:0046872">
    <property type="term" value="F:metal ion binding"/>
    <property type="evidence" value="ECO:0007669"/>
    <property type="project" value="InterPro"/>
</dbReference>
<reference evidence="1" key="1">
    <citation type="journal article" date="2014" name="Front. Microbiol.">
        <title>High frequency of phylogenetically diverse reductive dehalogenase-homologous genes in deep subseafloor sedimentary metagenomes.</title>
        <authorList>
            <person name="Kawai M."/>
            <person name="Futagami T."/>
            <person name="Toyoda A."/>
            <person name="Takaki Y."/>
            <person name="Nishi S."/>
            <person name="Hori S."/>
            <person name="Arai W."/>
            <person name="Tsubouchi T."/>
            <person name="Morono Y."/>
            <person name="Uchiyama I."/>
            <person name="Ito T."/>
            <person name="Fujiyama A."/>
            <person name="Inagaki F."/>
            <person name="Takami H."/>
        </authorList>
    </citation>
    <scope>NUCLEOTIDE SEQUENCE</scope>
    <source>
        <strain evidence="1">Expedition CK06-06</strain>
    </source>
</reference>
<dbReference type="AlphaFoldDB" id="X1BHL6"/>
<comment type="caution">
    <text evidence="1">The sequence shown here is derived from an EMBL/GenBank/DDBJ whole genome shotgun (WGS) entry which is preliminary data.</text>
</comment>
<dbReference type="EMBL" id="BART01012650">
    <property type="protein sequence ID" value="GAG83608.1"/>
    <property type="molecule type" value="Genomic_DNA"/>
</dbReference>
<feature type="non-terminal residue" evidence="1">
    <location>
        <position position="166"/>
    </location>
</feature>
<gene>
    <name evidence="1" type="ORF">S01H4_26281</name>
</gene>
<protein>
    <recommendedName>
        <fullName evidence="2">B12-binding domain-containing protein</fullName>
    </recommendedName>
</protein>
<evidence type="ECO:0008006" key="2">
    <source>
        <dbReference type="Google" id="ProtNLM"/>
    </source>
</evidence>
<dbReference type="SUPFAM" id="SSF52242">
    <property type="entry name" value="Cobalamin (vitamin B12)-binding domain"/>
    <property type="match status" value="1"/>
</dbReference>
<dbReference type="InterPro" id="IPR036724">
    <property type="entry name" value="Cobalamin-bd_sf"/>
</dbReference>
<evidence type="ECO:0000313" key="1">
    <source>
        <dbReference type="EMBL" id="GAG83608.1"/>
    </source>
</evidence>